<dbReference type="CTD" id="678633"/>
<dbReference type="PANTHER" id="PTHR12585">
    <property type="entry name" value="SCC1 / RAD21 FAMILY MEMBER"/>
    <property type="match status" value="1"/>
</dbReference>
<dbReference type="Pfam" id="PF04824">
    <property type="entry name" value="Rad21_Rec8"/>
    <property type="match status" value="1"/>
</dbReference>
<evidence type="ECO:0000259" key="6">
    <source>
        <dbReference type="Pfam" id="PF04825"/>
    </source>
</evidence>
<evidence type="ECO:0000313" key="7">
    <source>
        <dbReference type="Ensembl" id="ENSELUP00000021493.2"/>
    </source>
</evidence>
<dbReference type="OMA" id="YHRQCGF"/>
<name>A0A3P8YZ98_ESOLU</name>
<dbReference type="Proteomes" id="UP000265140">
    <property type="component" value="Chromosome 21"/>
</dbReference>
<sequence>MFYYQNVLQRHTGCFSTIWLAATKGIRITRRDLLRVNVRQTCEDIMDYVTVQVPPLCPQLPRPRFSLYLSSQLQYGVIIVYHRQCGFLLEDIQQTIERLVRSERHARIDLPNLDNHALNIPDLLVLLEEAEGAQDPFFGVMGLKNQQPSPYDIPQLMESVTPERSLGTSPGTASDGEGFKSPPDAITLKEESLVFGAPEFEGAELPEATGKEIDMLLEQPDQFHNEEERENDRAGDRSRDIEPGMTSIDQLKVSAVGGDSVGLLDEDSGRFLEVALEVTPDLTDAFGRKCESKRRVEKAPESSCGKLLNIEAPPKRRRRRQLIFADPHVQISQDAMRLQIEDALTESVPMSQVLISLPAHRTTAKLFNNPTSSLLHPDLLSLWTQCASFSAPPHHEERPGQGETEEDGSSALDQLRKEGEMERMKSEVELRRRDHCMREIPEELLETEGAAPSEASAEVLLDVSKEDKSLEQITPVSIGSLIEEAPVPMEAILEEIVDLPDRNEEAREGSTEALLSWVSSILRKFGKVYFQSLLPLEADRTTAAHMLSKLLVLVSTRDLSAHQAEPYSPITIIPGPFSALNTEDFPTNAHTYTLLEDDRLRRRWEAVV</sequence>
<organism evidence="7 8">
    <name type="scientific">Esox lucius</name>
    <name type="common">Northern pike</name>
    <dbReference type="NCBI Taxonomy" id="8010"/>
    <lineage>
        <taxon>Eukaryota</taxon>
        <taxon>Metazoa</taxon>
        <taxon>Chordata</taxon>
        <taxon>Craniata</taxon>
        <taxon>Vertebrata</taxon>
        <taxon>Euteleostomi</taxon>
        <taxon>Actinopterygii</taxon>
        <taxon>Neopterygii</taxon>
        <taxon>Teleostei</taxon>
        <taxon>Protacanthopterygii</taxon>
        <taxon>Esociformes</taxon>
        <taxon>Esocidae</taxon>
        <taxon>Esox</taxon>
    </lineage>
</organism>
<feature type="region of interest" description="Disordered" evidence="4">
    <location>
        <begin position="161"/>
        <end position="184"/>
    </location>
</feature>
<feature type="compositionally biased region" description="Basic and acidic residues" evidence="4">
    <location>
        <begin position="221"/>
        <end position="242"/>
    </location>
</feature>
<evidence type="ECO:0000256" key="2">
    <source>
        <dbReference type="ARBA" id="ARBA00022829"/>
    </source>
</evidence>
<accession>A0A3P8YZ98</accession>
<evidence type="ECO:0000256" key="1">
    <source>
        <dbReference type="ARBA" id="ARBA00004123"/>
    </source>
</evidence>
<feature type="region of interest" description="Disordered" evidence="4">
    <location>
        <begin position="220"/>
        <end position="246"/>
    </location>
</feature>
<feature type="region of interest" description="Disordered" evidence="4">
    <location>
        <begin position="390"/>
        <end position="410"/>
    </location>
</feature>
<dbReference type="PANTHER" id="PTHR12585:SF27">
    <property type="entry name" value="MEIOTIC RECOMBINATION PROTEIN REC8 HOMOLOG"/>
    <property type="match status" value="1"/>
</dbReference>
<protein>
    <recommendedName>
        <fullName evidence="9">Rad21/Rec8-like protein N-terminal domain-containing protein</fullName>
    </recommendedName>
</protein>
<evidence type="ECO:0008006" key="9">
    <source>
        <dbReference type="Google" id="ProtNLM"/>
    </source>
</evidence>
<keyword evidence="8" id="KW-1185">Reference proteome</keyword>
<keyword evidence="2" id="KW-0159">Chromosome partition</keyword>
<dbReference type="GO" id="GO:0006302">
    <property type="term" value="P:double-strand break repair"/>
    <property type="evidence" value="ECO:0007669"/>
    <property type="project" value="TreeGrafter"/>
</dbReference>
<dbReference type="GO" id="GO:0003682">
    <property type="term" value="F:chromatin binding"/>
    <property type="evidence" value="ECO:0007669"/>
    <property type="project" value="TreeGrafter"/>
</dbReference>
<dbReference type="GO" id="GO:0005634">
    <property type="term" value="C:nucleus"/>
    <property type="evidence" value="ECO:0007669"/>
    <property type="project" value="UniProtKB-SubCell"/>
</dbReference>
<dbReference type="STRING" id="8010.ENSELUP00000021493"/>
<dbReference type="InterPro" id="IPR006909">
    <property type="entry name" value="Rad21/Rec8_C_eu"/>
</dbReference>
<proteinExistence type="predicted"/>
<dbReference type="GO" id="GO:0007059">
    <property type="term" value="P:chromosome segregation"/>
    <property type="evidence" value="ECO:0007669"/>
    <property type="project" value="UniProtKB-KW"/>
</dbReference>
<dbReference type="InterPro" id="IPR006910">
    <property type="entry name" value="Rad21_Rec8_N"/>
</dbReference>
<dbReference type="InParanoid" id="A0A3P8YZ98"/>
<dbReference type="Pfam" id="PF04825">
    <property type="entry name" value="Rad21_Rec8_N"/>
    <property type="match status" value="1"/>
</dbReference>
<evidence type="ECO:0000256" key="4">
    <source>
        <dbReference type="SAM" id="MobiDB-lite"/>
    </source>
</evidence>
<comment type="subcellular location">
    <subcellularLocation>
        <location evidence="1">Nucleus</location>
    </subcellularLocation>
</comment>
<reference evidence="7" key="2">
    <citation type="submission" date="2020-02" db="EMBL/GenBank/DDBJ databases">
        <title>Esox lucius (northern pike) genome, fEsoLuc1, primary haplotype.</title>
        <authorList>
            <person name="Myers G."/>
            <person name="Karagic N."/>
            <person name="Meyer A."/>
            <person name="Pippel M."/>
            <person name="Reichard M."/>
            <person name="Winkler S."/>
            <person name="Tracey A."/>
            <person name="Sims Y."/>
            <person name="Howe K."/>
            <person name="Rhie A."/>
            <person name="Formenti G."/>
            <person name="Durbin R."/>
            <person name="Fedrigo O."/>
            <person name="Jarvis E.D."/>
        </authorList>
    </citation>
    <scope>NUCLEOTIDE SEQUENCE [LARGE SCALE GENOMIC DNA]</scope>
</reference>
<dbReference type="GO" id="GO:0030893">
    <property type="term" value="C:meiotic cohesin complex"/>
    <property type="evidence" value="ECO:0007669"/>
    <property type="project" value="TreeGrafter"/>
</dbReference>
<reference evidence="7" key="3">
    <citation type="submission" date="2025-08" db="UniProtKB">
        <authorList>
            <consortium name="Ensembl"/>
        </authorList>
    </citation>
    <scope>IDENTIFICATION</scope>
</reference>
<dbReference type="GO" id="GO:0051177">
    <property type="term" value="P:meiotic sister chromatid cohesion"/>
    <property type="evidence" value="ECO:0007669"/>
    <property type="project" value="TreeGrafter"/>
</dbReference>
<dbReference type="Bgee" id="ENSELUG00000020571">
    <property type="expression patterns" value="Expressed in testis and 2 other cell types or tissues"/>
</dbReference>
<evidence type="ECO:0000256" key="3">
    <source>
        <dbReference type="ARBA" id="ARBA00023242"/>
    </source>
</evidence>
<keyword evidence="3" id="KW-0539">Nucleus</keyword>
<dbReference type="Ensembl" id="ENSELUT00000032177.3">
    <property type="protein sequence ID" value="ENSELUP00000021493.2"/>
    <property type="gene ID" value="ENSELUG00000020571.3"/>
</dbReference>
<dbReference type="InterPro" id="IPR039781">
    <property type="entry name" value="Rad21/Rec8-like"/>
</dbReference>
<dbReference type="OrthoDB" id="10071381at2759"/>
<reference evidence="8" key="1">
    <citation type="journal article" date="2014" name="PLoS ONE">
        <title>The genome and linkage map of the northern pike (Esox lucius): conserved synteny revealed between the salmonid sister group and the Neoteleostei.</title>
        <authorList>
            <person name="Rondeau E.B."/>
            <person name="Minkley D.R."/>
            <person name="Leong J.S."/>
            <person name="Messmer A.M."/>
            <person name="Jantzen J.R."/>
            <person name="von Schalburg K.R."/>
            <person name="Lemon C."/>
            <person name="Bird N.H."/>
            <person name="Koop B.F."/>
        </authorList>
    </citation>
    <scope>NUCLEOTIDE SEQUENCE</scope>
</reference>
<reference evidence="7" key="4">
    <citation type="submission" date="2025-09" db="UniProtKB">
        <authorList>
            <consortium name="Ensembl"/>
        </authorList>
    </citation>
    <scope>IDENTIFICATION</scope>
</reference>
<dbReference type="CDD" id="cd21794">
    <property type="entry name" value="Rad21_Rec8_M_Rec8"/>
    <property type="match status" value="1"/>
</dbReference>
<feature type="domain" description="Rad21/Rec8-like protein C-terminal eukaryotic" evidence="5">
    <location>
        <begin position="529"/>
        <end position="576"/>
    </location>
</feature>
<feature type="domain" description="Rad21/Rec8-like protein N-terminal" evidence="6">
    <location>
        <begin position="1"/>
        <end position="112"/>
    </location>
</feature>
<dbReference type="AlphaFoldDB" id="A0A3P8YZ98"/>
<dbReference type="GeneID" id="105019542"/>
<dbReference type="GeneTree" id="ENSGT00390000011379"/>
<dbReference type="RefSeq" id="XP_019897510.2">
    <property type="nucleotide sequence ID" value="XM_020041951.2"/>
</dbReference>
<evidence type="ECO:0000259" key="5">
    <source>
        <dbReference type="Pfam" id="PF04824"/>
    </source>
</evidence>
<evidence type="ECO:0000313" key="8">
    <source>
        <dbReference type="Proteomes" id="UP000265140"/>
    </source>
</evidence>